<dbReference type="Proteomes" id="UP001163324">
    <property type="component" value="Chromosome 1"/>
</dbReference>
<gene>
    <name evidence="1" type="ORF">N3K66_000206</name>
</gene>
<evidence type="ECO:0000313" key="1">
    <source>
        <dbReference type="EMBL" id="KAI9903677.1"/>
    </source>
</evidence>
<accession>A0ACC0VBC2</accession>
<dbReference type="EMBL" id="CM047940">
    <property type="protein sequence ID" value="KAI9903677.1"/>
    <property type="molecule type" value="Genomic_DNA"/>
</dbReference>
<evidence type="ECO:0000313" key="2">
    <source>
        <dbReference type="Proteomes" id="UP001163324"/>
    </source>
</evidence>
<sequence length="485" mass="54775">MRRSLGSRRRLLAITCSVFALIVLVTIRQNHIQASTIKLGFEPVDPSKVDLAAASCPLDANYLSLNTHGLTDEILFHRKCIKGRRDAGVNRTVVGDVPQPLLDEGHVLNIKGDCNQWQSMPCDAVEVDVPVPFPERRYPEFLFGVATSYDRLMDSRLQFAHWLGGTGARLVAVIVDIANHEADLNRMTVAFKRYDIDLFIAGPWGTLGPNEQHFTIVHDLVHHLTAETKWIGIIDDDTFFPSMWPLVEALKFQDHRQAAYIGGLSEDVGAIERHGMLAFGGAGAFLTVPLLVELEPWIDTCVTEDSTPQGDGLLKNCIYSKTATRLTVIGGLHQVDIIGTVDGFYESGLLPVSLHHWKSWHHAPVDQMAKLTDYCGGCLLQRWRFGQDTVLSNGYTVVRYENGIGLDELEKPEGTWDNPQLYEWSLGHLRPAVPSEQKKSYYLVESERVGSYLRQVYIYNNFQYFMHGREGHSTRDEVVEIWWEW</sequence>
<proteinExistence type="predicted"/>
<reference evidence="1" key="1">
    <citation type="submission" date="2022-10" db="EMBL/GenBank/DDBJ databases">
        <title>Complete Genome of Trichothecium roseum strain YXFP-22015, a Plant Pathogen Isolated from Citrus.</title>
        <authorList>
            <person name="Wang Y."/>
            <person name="Zhu L."/>
        </authorList>
    </citation>
    <scope>NUCLEOTIDE SEQUENCE</scope>
    <source>
        <strain evidence="1">YXFP-22015</strain>
    </source>
</reference>
<name>A0ACC0VBC2_9HYPO</name>
<comment type="caution">
    <text evidence="1">The sequence shown here is derived from an EMBL/GenBank/DDBJ whole genome shotgun (WGS) entry which is preliminary data.</text>
</comment>
<organism evidence="1 2">
    <name type="scientific">Trichothecium roseum</name>
    <dbReference type="NCBI Taxonomy" id="47278"/>
    <lineage>
        <taxon>Eukaryota</taxon>
        <taxon>Fungi</taxon>
        <taxon>Dikarya</taxon>
        <taxon>Ascomycota</taxon>
        <taxon>Pezizomycotina</taxon>
        <taxon>Sordariomycetes</taxon>
        <taxon>Hypocreomycetidae</taxon>
        <taxon>Hypocreales</taxon>
        <taxon>Hypocreales incertae sedis</taxon>
        <taxon>Trichothecium</taxon>
    </lineage>
</organism>
<protein>
    <submittedName>
        <fullName evidence="1">Uncharacterized protein</fullName>
    </submittedName>
</protein>
<keyword evidence="2" id="KW-1185">Reference proteome</keyword>